<protein>
    <recommendedName>
        <fullName evidence="5">Fibronectin type III-like domain-containing protein</fullName>
    </recommendedName>
</protein>
<dbReference type="Pfam" id="PF14310">
    <property type="entry name" value="Fn3-like"/>
    <property type="match status" value="1"/>
</dbReference>
<evidence type="ECO:0000256" key="1">
    <source>
        <dbReference type="ARBA" id="ARBA00005336"/>
    </source>
</evidence>
<dbReference type="SUPFAM" id="SSF51445">
    <property type="entry name" value="(Trans)glycosidases"/>
    <property type="match status" value="1"/>
</dbReference>
<evidence type="ECO:0000256" key="3">
    <source>
        <dbReference type="ARBA" id="ARBA00023277"/>
    </source>
</evidence>
<keyword evidence="2 4" id="KW-0378">Hydrolase</keyword>
<dbReference type="PRINTS" id="PR00133">
    <property type="entry name" value="GLHYDRLASE3"/>
</dbReference>
<dbReference type="InterPro" id="IPR002772">
    <property type="entry name" value="Glyco_hydro_3_C"/>
</dbReference>
<dbReference type="GO" id="GO:0005975">
    <property type="term" value="P:carbohydrate metabolic process"/>
    <property type="evidence" value="ECO:0007669"/>
    <property type="project" value="InterPro"/>
</dbReference>
<dbReference type="InterPro" id="IPR026891">
    <property type="entry name" value="Fn3-like"/>
</dbReference>
<keyword evidence="4" id="KW-0326">Glycosidase</keyword>
<dbReference type="InterPro" id="IPR050288">
    <property type="entry name" value="Cellulose_deg_GH3"/>
</dbReference>
<dbReference type="InterPro" id="IPR019800">
    <property type="entry name" value="Glyco_hydro_3_AS"/>
</dbReference>
<dbReference type="EMBL" id="CP017479">
    <property type="protein sequence ID" value="AOW11379.1"/>
    <property type="molecule type" value="Genomic_DNA"/>
</dbReference>
<dbReference type="RefSeq" id="WP_035639969.1">
    <property type="nucleotide sequence ID" value="NZ_CP017479.1"/>
</dbReference>
<dbReference type="PANTHER" id="PTHR42715">
    <property type="entry name" value="BETA-GLUCOSIDASE"/>
    <property type="match status" value="1"/>
</dbReference>
<dbReference type="Gene3D" id="2.60.40.10">
    <property type="entry name" value="Immunoglobulins"/>
    <property type="match status" value="1"/>
</dbReference>
<feature type="domain" description="Fibronectin type III-like" evidence="5">
    <location>
        <begin position="637"/>
        <end position="707"/>
    </location>
</feature>
<sequence length="723" mass="80257">MKKVIITVFSLLLVGYLHGQKKVSNPSYEKAVNELLAKMTLAEKVHILHGDHLYSFPGVERLGIPPFFPSDGPCSVRPELSDGGDYVNTNNKKDCATAFPTLSALAATWDVNMCYLFGNALSSENRARGKDMVLGPGVNIMRTPLNGRTFEYMGEDPFLTSKLCVPVIKGIQSNDIGACVKHFAMNNQELNRQSVNAKVDERTMREIYLPSFEAAVKQGDSWSIMGAYNKVNGDWSCENPFLLQTILRDEWGFKGLVVSDWGAIHDMKRAALAGCDIETDRGPYYKNLEKAVINKELSEEVVDVKVRRLLTYFFKTKKLGPDAGNRKSGSINTEEHKMVAKKIAAESIVLLKNSENILPLDKNSLKKILVIGRNADLKLCVGIQTSGYCNLDLAGGSGEAKPLYEITALDGLKNVLGTNTEIKYINSKEYSFEKALSSASKNFYNPGFVKMVQSMDAVLIFTGNSHAEEQEGADRLTLNLPAGQDEMVNALAGINPKTIVINQSGAPVAMPWIEKTNTVVQYWFSGQEGGNALAEVLFGTVNPSGKLPCTFPQKLEDVACHANKSYVDNEENYSEGVLVGYRWFDTKNIQPLFPFGHGLSYTQFEYGKLEMKKEMKSNEVFVVKIPVTNVGKREGAEVVQLYIHEKNPVLLRPEQELKGFSKVTLKPGETKMVEIQLSARDFSYWSVEQKGWKASEGNFELRVGSSSRDIRAKGEVRFISSKK</sequence>
<evidence type="ECO:0000313" key="7">
    <source>
        <dbReference type="Proteomes" id="UP000175968"/>
    </source>
</evidence>
<dbReference type="InterPro" id="IPR036881">
    <property type="entry name" value="Glyco_hydro_3_C_sf"/>
</dbReference>
<dbReference type="InterPro" id="IPR001764">
    <property type="entry name" value="Glyco_hydro_3_N"/>
</dbReference>
<accession>A0AAC9I5P4</accession>
<dbReference type="SUPFAM" id="SSF52279">
    <property type="entry name" value="Beta-D-glucan exohydrolase, C-terminal domain"/>
    <property type="match status" value="1"/>
</dbReference>
<dbReference type="Gene3D" id="3.40.50.1700">
    <property type="entry name" value="Glycoside hydrolase family 3 C-terminal domain"/>
    <property type="match status" value="1"/>
</dbReference>
<evidence type="ECO:0000259" key="5">
    <source>
        <dbReference type="SMART" id="SM01217"/>
    </source>
</evidence>
<dbReference type="GO" id="GO:0008422">
    <property type="term" value="F:beta-glucosidase activity"/>
    <property type="evidence" value="ECO:0007669"/>
    <property type="project" value="UniProtKB-ARBA"/>
</dbReference>
<comment type="similarity">
    <text evidence="1 4">Belongs to the glycosyl hydrolase 3 family.</text>
</comment>
<dbReference type="Proteomes" id="UP000175968">
    <property type="component" value="Chromosome"/>
</dbReference>
<dbReference type="AlphaFoldDB" id="A0AAC9I5P4"/>
<dbReference type="InterPro" id="IPR013783">
    <property type="entry name" value="Ig-like_fold"/>
</dbReference>
<dbReference type="SMART" id="SM01217">
    <property type="entry name" value="Fn3_like"/>
    <property type="match status" value="1"/>
</dbReference>
<dbReference type="FunFam" id="2.60.40.10:FF:000495">
    <property type="entry name" value="Periplasmic beta-glucosidase"/>
    <property type="match status" value="1"/>
</dbReference>
<keyword evidence="7" id="KW-1185">Reference proteome</keyword>
<evidence type="ECO:0000313" key="6">
    <source>
        <dbReference type="EMBL" id="AOW11379.1"/>
    </source>
</evidence>
<organism evidence="6 7">
    <name type="scientific">Flavobacterium gilvum</name>
    <dbReference type="NCBI Taxonomy" id="1492737"/>
    <lineage>
        <taxon>Bacteria</taxon>
        <taxon>Pseudomonadati</taxon>
        <taxon>Bacteroidota</taxon>
        <taxon>Flavobacteriia</taxon>
        <taxon>Flavobacteriales</taxon>
        <taxon>Flavobacteriaceae</taxon>
        <taxon>Flavobacterium</taxon>
    </lineage>
</organism>
<gene>
    <name evidence="6" type="ORF">EM308_12675</name>
</gene>
<dbReference type="Pfam" id="PF00933">
    <property type="entry name" value="Glyco_hydro_3"/>
    <property type="match status" value="1"/>
</dbReference>
<proteinExistence type="inferred from homology"/>
<dbReference type="InterPro" id="IPR017853">
    <property type="entry name" value="GH"/>
</dbReference>
<evidence type="ECO:0000256" key="4">
    <source>
        <dbReference type="RuleBase" id="RU361161"/>
    </source>
</evidence>
<keyword evidence="3" id="KW-0119">Carbohydrate metabolism</keyword>
<dbReference type="PROSITE" id="PS00775">
    <property type="entry name" value="GLYCOSYL_HYDROL_F3"/>
    <property type="match status" value="1"/>
</dbReference>
<reference evidence="6 7" key="1">
    <citation type="submission" date="2016-10" db="EMBL/GenBank/DDBJ databases">
        <title>Flavobacterium gilvum sp. nov., isolated from stream water.</title>
        <authorList>
            <person name="Shin S.-K."/>
            <person name="Cho Y.-J."/>
            <person name="Yi H."/>
        </authorList>
    </citation>
    <scope>NUCLEOTIDE SEQUENCE [LARGE SCALE GENOMIC DNA]</scope>
    <source>
        <strain evidence="6 7">EM1308</strain>
    </source>
</reference>
<dbReference type="Pfam" id="PF01915">
    <property type="entry name" value="Glyco_hydro_3_C"/>
    <property type="match status" value="1"/>
</dbReference>
<dbReference type="KEGG" id="fgl:EM308_12675"/>
<dbReference type="InterPro" id="IPR036962">
    <property type="entry name" value="Glyco_hydro_3_N_sf"/>
</dbReference>
<evidence type="ECO:0000256" key="2">
    <source>
        <dbReference type="ARBA" id="ARBA00022801"/>
    </source>
</evidence>
<dbReference type="Gene3D" id="3.20.20.300">
    <property type="entry name" value="Glycoside hydrolase, family 3, N-terminal domain"/>
    <property type="match status" value="1"/>
</dbReference>
<name>A0AAC9I5P4_9FLAO</name>
<dbReference type="PANTHER" id="PTHR42715:SF10">
    <property type="entry name" value="BETA-GLUCOSIDASE"/>
    <property type="match status" value="1"/>
</dbReference>